<sequence length="259" mass="27126">MDLCYTAGQSVLVTGGSRGIGAATVRAFAAEGVGRIHVAARDSESVARLSREVKGTEVVGHVLDLSRSGDRGQLSSVLDEVDILVNNAGAIPQGALEAADLAAWRRAWDLKVWGYLELTQLALAAMTERGTGVVVNVVGVSGERPDVGYLAGSMANSALMTLTRTVGAYSLDHGVRVVGVNPGPVETSRLTDALRTRAATEFGDSGRWADYVRSYPAQRIATAEEVADTVVFLASARSGYTSGCIVTLDGGMAWRGRAL</sequence>
<reference evidence="4 5" key="1">
    <citation type="submission" date="2020-08" db="EMBL/GenBank/DDBJ databases">
        <title>Sequencing the genomes of 1000 actinobacteria strains.</title>
        <authorList>
            <person name="Klenk H.-P."/>
        </authorList>
    </citation>
    <scope>NUCLEOTIDE SEQUENCE [LARGE SCALE GENOMIC DNA]</scope>
    <source>
        <strain evidence="4 5">DSM 45584</strain>
    </source>
</reference>
<evidence type="ECO:0000256" key="2">
    <source>
        <dbReference type="ARBA" id="ARBA00023002"/>
    </source>
</evidence>
<keyword evidence="3" id="KW-0520">NAD</keyword>
<evidence type="ECO:0000256" key="1">
    <source>
        <dbReference type="ARBA" id="ARBA00006484"/>
    </source>
</evidence>
<dbReference type="PRINTS" id="PR00081">
    <property type="entry name" value="GDHRDH"/>
</dbReference>
<accession>A0A840QA96</accession>
<dbReference type="GO" id="GO:0016491">
    <property type="term" value="F:oxidoreductase activity"/>
    <property type="evidence" value="ECO:0007669"/>
    <property type="project" value="UniProtKB-KW"/>
</dbReference>
<dbReference type="InterPro" id="IPR036291">
    <property type="entry name" value="NAD(P)-bd_dom_sf"/>
</dbReference>
<dbReference type="Pfam" id="PF13561">
    <property type="entry name" value="adh_short_C2"/>
    <property type="match status" value="1"/>
</dbReference>
<name>A0A840QA96_9PSEU</name>
<comment type="caution">
    <text evidence="4">The sequence shown here is derived from an EMBL/GenBank/DDBJ whole genome shotgun (WGS) entry which is preliminary data.</text>
</comment>
<dbReference type="PANTHER" id="PTHR43477">
    <property type="entry name" value="DIHYDROANTICAPSIN 7-DEHYDROGENASE"/>
    <property type="match status" value="1"/>
</dbReference>
<protein>
    <submittedName>
        <fullName evidence="4">NAD(P)-dependent dehydrogenase (Short-subunit alcohol dehydrogenase family)</fullName>
    </submittedName>
</protein>
<comment type="similarity">
    <text evidence="1">Belongs to the short-chain dehydrogenases/reductases (SDR) family.</text>
</comment>
<organism evidence="4 5">
    <name type="scientific">Saccharopolyspora phatthalungensis</name>
    <dbReference type="NCBI Taxonomy" id="664693"/>
    <lineage>
        <taxon>Bacteria</taxon>
        <taxon>Bacillati</taxon>
        <taxon>Actinomycetota</taxon>
        <taxon>Actinomycetes</taxon>
        <taxon>Pseudonocardiales</taxon>
        <taxon>Pseudonocardiaceae</taxon>
        <taxon>Saccharopolyspora</taxon>
    </lineage>
</organism>
<dbReference type="NCBIfam" id="NF004779">
    <property type="entry name" value="PRK06125.1"/>
    <property type="match status" value="1"/>
</dbReference>
<keyword evidence="2" id="KW-0560">Oxidoreductase</keyword>
<keyword evidence="5" id="KW-1185">Reference proteome</keyword>
<dbReference type="Proteomes" id="UP000584374">
    <property type="component" value="Unassembled WGS sequence"/>
</dbReference>
<dbReference type="EMBL" id="JACHIW010000001">
    <property type="protein sequence ID" value="MBB5157336.1"/>
    <property type="molecule type" value="Genomic_DNA"/>
</dbReference>
<proteinExistence type="inferred from homology"/>
<dbReference type="AlphaFoldDB" id="A0A840QA96"/>
<dbReference type="InterPro" id="IPR002347">
    <property type="entry name" value="SDR_fam"/>
</dbReference>
<dbReference type="RefSeq" id="WP_184728303.1">
    <property type="nucleotide sequence ID" value="NZ_JACHIW010000001.1"/>
</dbReference>
<gene>
    <name evidence="4" type="ORF">BJ970_004870</name>
</gene>
<evidence type="ECO:0000313" key="5">
    <source>
        <dbReference type="Proteomes" id="UP000584374"/>
    </source>
</evidence>
<dbReference type="InterPro" id="IPR051122">
    <property type="entry name" value="SDR_DHRS6-like"/>
</dbReference>
<evidence type="ECO:0000256" key="3">
    <source>
        <dbReference type="ARBA" id="ARBA00023027"/>
    </source>
</evidence>
<dbReference type="PANTHER" id="PTHR43477:SF4">
    <property type="entry name" value="DEHYDROGENASE_REDUCTASE SDR FAMILY MEMBER 6"/>
    <property type="match status" value="1"/>
</dbReference>
<dbReference type="SUPFAM" id="SSF51735">
    <property type="entry name" value="NAD(P)-binding Rossmann-fold domains"/>
    <property type="match status" value="1"/>
</dbReference>
<dbReference type="Gene3D" id="3.40.50.720">
    <property type="entry name" value="NAD(P)-binding Rossmann-like Domain"/>
    <property type="match status" value="1"/>
</dbReference>
<evidence type="ECO:0000313" key="4">
    <source>
        <dbReference type="EMBL" id="MBB5157336.1"/>
    </source>
</evidence>